<evidence type="ECO:0000313" key="1">
    <source>
        <dbReference type="EMBL" id="CAG4991113.1"/>
    </source>
</evidence>
<keyword evidence="2" id="KW-1185">Reference proteome</keyword>
<evidence type="ECO:0000313" key="2">
    <source>
        <dbReference type="Proteomes" id="UP000680038"/>
    </source>
</evidence>
<comment type="caution">
    <text evidence="1">The sequence shown here is derived from an EMBL/GenBank/DDBJ whole genome shotgun (WGS) entry which is preliminary data.</text>
</comment>
<protein>
    <submittedName>
        <fullName evidence="1">Uncharacterized protein</fullName>
    </submittedName>
</protein>
<accession>A0A916NAK8</accession>
<dbReference type="Proteomes" id="UP000680038">
    <property type="component" value="Unassembled WGS sequence"/>
</dbReference>
<gene>
    <name evidence="1" type="ORF">DYBT9275_00683</name>
</gene>
<reference evidence="1" key="1">
    <citation type="submission" date="2021-04" db="EMBL/GenBank/DDBJ databases">
        <authorList>
            <person name="Rodrigo-Torres L."/>
            <person name="Arahal R. D."/>
            <person name="Lucena T."/>
        </authorList>
    </citation>
    <scope>NUCLEOTIDE SEQUENCE</scope>
    <source>
        <strain evidence="1">CECT 9275</strain>
    </source>
</reference>
<dbReference type="EMBL" id="CAJRAF010000001">
    <property type="protein sequence ID" value="CAG4991113.1"/>
    <property type="molecule type" value="Genomic_DNA"/>
</dbReference>
<sequence length="56" mass="6571">MIHLIRKRQSYVLKAVPERWMYLWGTCLRGLRWEAGTVKNRSKSYVADAIVSSFVV</sequence>
<organism evidence="1 2">
    <name type="scientific">Dyadobacter helix</name>
    <dbReference type="NCBI Taxonomy" id="2822344"/>
    <lineage>
        <taxon>Bacteria</taxon>
        <taxon>Pseudomonadati</taxon>
        <taxon>Bacteroidota</taxon>
        <taxon>Cytophagia</taxon>
        <taxon>Cytophagales</taxon>
        <taxon>Spirosomataceae</taxon>
        <taxon>Dyadobacter</taxon>
    </lineage>
</organism>
<dbReference type="AlphaFoldDB" id="A0A916NAK8"/>
<name>A0A916NAK8_9BACT</name>
<proteinExistence type="predicted"/>